<name>A0AAE1LUC6_9NEOP</name>
<comment type="caution">
    <text evidence="1">The sequence shown here is derived from an EMBL/GenBank/DDBJ whole genome shotgun (WGS) entry which is preliminary data.</text>
</comment>
<dbReference type="EMBL" id="JAHWGI010001412">
    <property type="protein sequence ID" value="KAK3930697.1"/>
    <property type="molecule type" value="Genomic_DNA"/>
</dbReference>
<gene>
    <name evidence="1" type="ORF">KUF71_024054</name>
</gene>
<reference evidence="1" key="2">
    <citation type="journal article" date="2023" name="BMC Genomics">
        <title>Pest status, molecular evolution, and epigenetic factors derived from the genome assembly of Frankliniella fusca, a thysanopteran phytovirus vector.</title>
        <authorList>
            <person name="Catto M.A."/>
            <person name="Labadie P.E."/>
            <person name="Jacobson A.L."/>
            <person name="Kennedy G.G."/>
            <person name="Srinivasan R."/>
            <person name="Hunt B.G."/>
        </authorList>
    </citation>
    <scope>NUCLEOTIDE SEQUENCE</scope>
    <source>
        <strain evidence="1">PL_HMW_Pooled</strain>
    </source>
</reference>
<dbReference type="InterPro" id="IPR032675">
    <property type="entry name" value="LRR_dom_sf"/>
</dbReference>
<organism evidence="1 2">
    <name type="scientific">Frankliniella fusca</name>
    <dbReference type="NCBI Taxonomy" id="407009"/>
    <lineage>
        <taxon>Eukaryota</taxon>
        <taxon>Metazoa</taxon>
        <taxon>Ecdysozoa</taxon>
        <taxon>Arthropoda</taxon>
        <taxon>Hexapoda</taxon>
        <taxon>Insecta</taxon>
        <taxon>Pterygota</taxon>
        <taxon>Neoptera</taxon>
        <taxon>Paraneoptera</taxon>
        <taxon>Thysanoptera</taxon>
        <taxon>Terebrantia</taxon>
        <taxon>Thripoidea</taxon>
        <taxon>Thripidae</taxon>
        <taxon>Frankliniella</taxon>
    </lineage>
</organism>
<accession>A0AAE1LUC6</accession>
<evidence type="ECO:0000313" key="2">
    <source>
        <dbReference type="Proteomes" id="UP001219518"/>
    </source>
</evidence>
<dbReference type="SUPFAM" id="SSF52047">
    <property type="entry name" value="RNI-like"/>
    <property type="match status" value="1"/>
</dbReference>
<dbReference type="PANTHER" id="PTHR16134">
    <property type="entry name" value="F-BOX/TPR REPEAT PROTEIN POF3"/>
    <property type="match status" value="1"/>
</dbReference>
<reference evidence="1" key="1">
    <citation type="submission" date="2021-07" db="EMBL/GenBank/DDBJ databases">
        <authorList>
            <person name="Catto M.A."/>
            <person name="Jacobson A."/>
            <person name="Kennedy G."/>
            <person name="Labadie P."/>
            <person name="Hunt B.G."/>
            <person name="Srinivasan R."/>
        </authorList>
    </citation>
    <scope>NUCLEOTIDE SEQUENCE</scope>
    <source>
        <strain evidence="1">PL_HMW_Pooled</strain>
        <tissue evidence="1">Head</tissue>
    </source>
</reference>
<dbReference type="GO" id="GO:0031146">
    <property type="term" value="P:SCF-dependent proteasomal ubiquitin-dependent protein catabolic process"/>
    <property type="evidence" value="ECO:0007669"/>
    <property type="project" value="TreeGrafter"/>
</dbReference>
<protein>
    <submittedName>
        <fullName evidence="1">F-box protein SKP2B</fullName>
    </submittedName>
</protein>
<dbReference type="PANTHER" id="PTHR16134:SF148">
    <property type="entry name" value="S-PHASE KINASE-ASSOCIATED PROTEIN 2, ISOFORM A"/>
    <property type="match status" value="1"/>
</dbReference>
<keyword evidence="2" id="KW-1185">Reference proteome</keyword>
<proteinExistence type="predicted"/>
<dbReference type="Proteomes" id="UP001219518">
    <property type="component" value="Unassembled WGS sequence"/>
</dbReference>
<evidence type="ECO:0000313" key="1">
    <source>
        <dbReference type="EMBL" id="KAK3930697.1"/>
    </source>
</evidence>
<dbReference type="GO" id="GO:0019005">
    <property type="term" value="C:SCF ubiquitin ligase complex"/>
    <property type="evidence" value="ECO:0007669"/>
    <property type="project" value="TreeGrafter"/>
</dbReference>
<dbReference type="Gene3D" id="3.80.10.10">
    <property type="entry name" value="Ribonuclease Inhibitor"/>
    <property type="match status" value="2"/>
</dbReference>
<sequence length="569" mass="61547">MAEDPHNLPVSGVAVNLTAGEAAQVAAEEHAASAALFARSPPLTLFLCAANALADWALSCVLKSPTPEARDAIAAKVRGLVASMPASLADSLVGTLVKRYVSLQGEDNDGAPGDAQELIDLLGEGVTTVDLSPLVRMGRRSTGDMAAFSARLATALPRLAHLTRLSLGTHGQRYTLPVCSDNTLAAVARVCHSLVALDVSRNAAVSAGSLTMLCAGCPLLEELLIYDCVLPCGVLAGLLQALPRLRLLGHQEVGAAVLLLWLQNVAAEAAGEDCCRWGQSNAPLAITQVVNTGETALHRRRSLDEPTRLRCRGQLVRALRGLCPQLEELRVRVLDEDLRHFGHLSHLQRLELRYHAAAKPSSLGPVTLKFLAVHGARLTVLTVYSHALTSGHFDLVGEHCPQLRQLWMRCNVLTLTETSTTTTRPFSRLENLSLRVGWDERSVSHLPASFVQRLVRNAERLRQLYVAVNSADVTDAWLAAVLDAMDCSALVELFVLLPNNNASDDAPFAPRLALTPASVRAVRARCPALEQLGNLLVWSFQQEEVRHLQDQLRASNCVLRLVAKETVWR</sequence>
<dbReference type="AlphaFoldDB" id="A0AAE1LUC6"/>